<gene>
    <name evidence="1" type="ORF">BEH84_02912</name>
</gene>
<dbReference type="GeneID" id="93304378"/>
<proteinExistence type="predicted"/>
<reference evidence="1 2" key="1">
    <citation type="submission" date="2016-07" db="EMBL/GenBank/DDBJ databases">
        <title>Characterization of isolates of Eisenbergiella tayi derived from blood cultures, using whole genome sequencing.</title>
        <authorList>
            <person name="Burdz T."/>
            <person name="Wiebe D."/>
            <person name="Huynh C."/>
            <person name="Bernard K."/>
        </authorList>
    </citation>
    <scope>NUCLEOTIDE SEQUENCE [LARGE SCALE GENOMIC DNA]</scope>
    <source>
        <strain evidence="1 2">NML 120489</strain>
    </source>
</reference>
<dbReference type="AlphaFoldDB" id="A0A1E3AVR7"/>
<dbReference type="Pfam" id="PF09581">
    <property type="entry name" value="Spore_III_AF"/>
    <property type="match status" value="1"/>
</dbReference>
<dbReference type="EMBL" id="MCGI01000002">
    <property type="protein sequence ID" value="ODM12296.1"/>
    <property type="molecule type" value="Genomic_DNA"/>
</dbReference>
<dbReference type="Proteomes" id="UP000095003">
    <property type="component" value="Unassembled WGS sequence"/>
</dbReference>
<name>A0A1E3AVR7_9FIRM</name>
<dbReference type="InterPro" id="IPR014245">
    <property type="entry name" value="Spore_III_AF"/>
</dbReference>
<sequence>MGAQFLELLKKVTVFMLAGQLIVHFLPAGGYEKYVKMMISIMVLSQIVLPILSLGKFDAAGVYDSAMDKYEQEIEKIGMQVEENDFEGRDYQEEALSMTVRQKLEPLMEQYGVSLNAVSAPEEGKLRVDIAEGGAAGGRLVTIENITINPSGEGTDAEDSENGRTAEERLQMKAAFAEALGIDSGNLEVIWNG</sequence>
<evidence type="ECO:0000313" key="2">
    <source>
        <dbReference type="Proteomes" id="UP000095003"/>
    </source>
</evidence>
<comment type="caution">
    <text evidence="1">The sequence shown here is derived from an EMBL/GenBank/DDBJ whole genome shotgun (WGS) entry which is preliminary data.</text>
</comment>
<protein>
    <submittedName>
        <fullName evidence="1">Stage III sporulation protein AF (Spore III AF)</fullName>
    </submittedName>
</protein>
<organism evidence="1 2">
    <name type="scientific">Eisenbergiella tayi</name>
    <dbReference type="NCBI Taxonomy" id="1432052"/>
    <lineage>
        <taxon>Bacteria</taxon>
        <taxon>Bacillati</taxon>
        <taxon>Bacillota</taxon>
        <taxon>Clostridia</taxon>
        <taxon>Lachnospirales</taxon>
        <taxon>Lachnospiraceae</taxon>
        <taxon>Eisenbergiella</taxon>
    </lineage>
</organism>
<accession>A0A1E3AVR7</accession>
<evidence type="ECO:0000313" key="1">
    <source>
        <dbReference type="EMBL" id="ODM12296.1"/>
    </source>
</evidence>
<dbReference type="RefSeq" id="WP_069157330.1">
    <property type="nucleotide sequence ID" value="NZ_DBFYTC010000116.1"/>
</dbReference>